<dbReference type="PANTHER" id="PTHR33169:SF26">
    <property type="entry name" value="CONSERVED PROTEIN"/>
    <property type="match status" value="1"/>
</dbReference>
<dbReference type="InterPro" id="IPR005149">
    <property type="entry name" value="Tscrpt_reg_PadR_N"/>
</dbReference>
<proteinExistence type="predicted"/>
<evidence type="ECO:0000313" key="3">
    <source>
        <dbReference type="Proteomes" id="UP001499854"/>
    </source>
</evidence>
<gene>
    <name evidence="2" type="ORF">GCM10009838_83560</name>
</gene>
<evidence type="ECO:0000259" key="1">
    <source>
        <dbReference type="Pfam" id="PF03551"/>
    </source>
</evidence>
<protein>
    <submittedName>
        <fullName evidence="2">PadR family transcriptional regulator</fullName>
    </submittedName>
</protein>
<keyword evidence="3" id="KW-1185">Reference proteome</keyword>
<dbReference type="Pfam" id="PF03551">
    <property type="entry name" value="PadR"/>
    <property type="match status" value="1"/>
</dbReference>
<dbReference type="PANTHER" id="PTHR33169">
    <property type="entry name" value="PADR-FAMILY TRANSCRIPTIONAL REGULATOR"/>
    <property type="match status" value="1"/>
</dbReference>
<dbReference type="Proteomes" id="UP001499854">
    <property type="component" value="Unassembled WGS sequence"/>
</dbReference>
<dbReference type="InterPro" id="IPR036390">
    <property type="entry name" value="WH_DNA-bd_sf"/>
</dbReference>
<dbReference type="Gene3D" id="1.10.10.10">
    <property type="entry name" value="Winged helix-like DNA-binding domain superfamily/Winged helix DNA-binding domain"/>
    <property type="match status" value="1"/>
</dbReference>
<reference evidence="2 3" key="1">
    <citation type="journal article" date="2019" name="Int. J. Syst. Evol. Microbiol.">
        <title>The Global Catalogue of Microorganisms (GCM) 10K type strain sequencing project: providing services to taxonomists for standard genome sequencing and annotation.</title>
        <authorList>
            <consortium name="The Broad Institute Genomics Platform"/>
            <consortium name="The Broad Institute Genome Sequencing Center for Infectious Disease"/>
            <person name="Wu L."/>
            <person name="Ma J."/>
        </authorList>
    </citation>
    <scope>NUCLEOTIDE SEQUENCE [LARGE SCALE GENOMIC DNA]</scope>
    <source>
        <strain evidence="2 3">JCM 16013</strain>
    </source>
</reference>
<dbReference type="EMBL" id="BAAAQM010000082">
    <property type="protein sequence ID" value="GAA2004636.1"/>
    <property type="molecule type" value="Genomic_DNA"/>
</dbReference>
<comment type="caution">
    <text evidence="2">The sequence shown here is derived from an EMBL/GenBank/DDBJ whole genome shotgun (WGS) entry which is preliminary data.</text>
</comment>
<sequence length="193" mass="21017">MTGTTPATPAWKGTPVLPLAILGFLAEEPLHGYQLKDRITGLTGHVKPVSDGALYPAIARLEAKGLIERRTEPGAGAAPRQVLALTPAGRAELARRLREPTPTEITDRNRYFTILAFLHRLEDPAAQAAVLRRRLDFLDAPGAGFFFDEDGKPVKSEDAPTLFRRGMTQIARATAKAEREWLKAAIAELEEGA</sequence>
<feature type="domain" description="Transcription regulator PadR N-terminal" evidence="1">
    <location>
        <begin position="21"/>
        <end position="94"/>
    </location>
</feature>
<evidence type="ECO:0000313" key="2">
    <source>
        <dbReference type="EMBL" id="GAA2004636.1"/>
    </source>
</evidence>
<organism evidence="2 3">
    <name type="scientific">Catenulispora subtropica</name>
    <dbReference type="NCBI Taxonomy" id="450798"/>
    <lineage>
        <taxon>Bacteria</taxon>
        <taxon>Bacillati</taxon>
        <taxon>Actinomycetota</taxon>
        <taxon>Actinomycetes</taxon>
        <taxon>Catenulisporales</taxon>
        <taxon>Catenulisporaceae</taxon>
        <taxon>Catenulispora</taxon>
    </lineage>
</organism>
<dbReference type="InterPro" id="IPR052509">
    <property type="entry name" value="Metal_resp_DNA-bind_regulator"/>
</dbReference>
<name>A0ABN2TCY1_9ACTN</name>
<dbReference type="SUPFAM" id="SSF46785">
    <property type="entry name" value="Winged helix' DNA-binding domain"/>
    <property type="match status" value="1"/>
</dbReference>
<accession>A0ABN2TCY1</accession>
<dbReference type="InterPro" id="IPR036388">
    <property type="entry name" value="WH-like_DNA-bd_sf"/>
</dbReference>